<dbReference type="EMBL" id="JBEDUW010000007">
    <property type="protein sequence ID" value="KAK9914570.1"/>
    <property type="molecule type" value="Genomic_DNA"/>
</dbReference>
<feature type="compositionally biased region" description="Polar residues" evidence="1">
    <location>
        <begin position="123"/>
        <end position="145"/>
    </location>
</feature>
<dbReference type="Proteomes" id="UP001457282">
    <property type="component" value="Unassembled WGS sequence"/>
</dbReference>
<protein>
    <submittedName>
        <fullName evidence="2">Uncharacterized protein</fullName>
    </submittedName>
</protein>
<evidence type="ECO:0000256" key="1">
    <source>
        <dbReference type="SAM" id="MobiDB-lite"/>
    </source>
</evidence>
<feature type="region of interest" description="Disordered" evidence="1">
    <location>
        <begin position="91"/>
        <end position="145"/>
    </location>
</feature>
<reference evidence="2 3" key="1">
    <citation type="journal article" date="2023" name="G3 (Bethesda)">
        <title>A chromosome-length genome assembly and annotation of blackberry (Rubus argutus, cv. 'Hillquist').</title>
        <authorList>
            <person name="Bruna T."/>
            <person name="Aryal R."/>
            <person name="Dudchenko O."/>
            <person name="Sargent D.J."/>
            <person name="Mead D."/>
            <person name="Buti M."/>
            <person name="Cavallini A."/>
            <person name="Hytonen T."/>
            <person name="Andres J."/>
            <person name="Pham M."/>
            <person name="Weisz D."/>
            <person name="Mascagni F."/>
            <person name="Usai G."/>
            <person name="Natali L."/>
            <person name="Bassil N."/>
            <person name="Fernandez G.E."/>
            <person name="Lomsadze A."/>
            <person name="Armour M."/>
            <person name="Olukolu B."/>
            <person name="Poorten T."/>
            <person name="Britton C."/>
            <person name="Davik J."/>
            <person name="Ashrafi H."/>
            <person name="Aiden E.L."/>
            <person name="Borodovsky M."/>
            <person name="Worthington M."/>
        </authorList>
    </citation>
    <scope>NUCLEOTIDE SEQUENCE [LARGE SCALE GENOMIC DNA]</scope>
    <source>
        <strain evidence="2">PI 553951</strain>
    </source>
</reference>
<accession>A0AAW1W3D0</accession>
<dbReference type="PANTHER" id="PTHR35766:SF1">
    <property type="entry name" value="OS08G0543600 PROTEIN"/>
    <property type="match status" value="1"/>
</dbReference>
<keyword evidence="3" id="KW-1185">Reference proteome</keyword>
<feature type="compositionally biased region" description="Polar residues" evidence="1">
    <location>
        <begin position="96"/>
        <end position="106"/>
    </location>
</feature>
<proteinExistence type="predicted"/>
<evidence type="ECO:0000313" key="2">
    <source>
        <dbReference type="EMBL" id="KAK9914570.1"/>
    </source>
</evidence>
<dbReference type="AlphaFoldDB" id="A0AAW1W3D0"/>
<organism evidence="2 3">
    <name type="scientific">Rubus argutus</name>
    <name type="common">Southern blackberry</name>
    <dbReference type="NCBI Taxonomy" id="59490"/>
    <lineage>
        <taxon>Eukaryota</taxon>
        <taxon>Viridiplantae</taxon>
        <taxon>Streptophyta</taxon>
        <taxon>Embryophyta</taxon>
        <taxon>Tracheophyta</taxon>
        <taxon>Spermatophyta</taxon>
        <taxon>Magnoliopsida</taxon>
        <taxon>eudicotyledons</taxon>
        <taxon>Gunneridae</taxon>
        <taxon>Pentapetalae</taxon>
        <taxon>rosids</taxon>
        <taxon>fabids</taxon>
        <taxon>Rosales</taxon>
        <taxon>Rosaceae</taxon>
        <taxon>Rosoideae</taxon>
        <taxon>Rosoideae incertae sedis</taxon>
        <taxon>Rubus</taxon>
    </lineage>
</organism>
<dbReference type="PANTHER" id="PTHR35766">
    <property type="entry name" value="OS08G0543600 PROTEIN"/>
    <property type="match status" value="1"/>
</dbReference>
<gene>
    <name evidence="2" type="ORF">M0R45_038342</name>
</gene>
<evidence type="ECO:0000313" key="3">
    <source>
        <dbReference type="Proteomes" id="UP001457282"/>
    </source>
</evidence>
<name>A0AAW1W3D0_RUBAR</name>
<comment type="caution">
    <text evidence="2">The sequence shown here is derived from an EMBL/GenBank/DDBJ whole genome shotgun (WGS) entry which is preliminary data.</text>
</comment>
<sequence length="145" mass="14963">MIAATAAVAKVAAAAAASSPYSSYMPSVAVTPVAQTHRLKKISSLDSKNVVTSTPNANNTHLQSVKQNQQLNGASFGVSGGLSNFKILSKSKDVNGSDSTPSQSVLLNGGNGVPLDRSMANGRPSSNFVGKQHGRMTNSAFTSRR</sequence>